<name>A0A1F8C0Q6_9BACT</name>
<dbReference type="STRING" id="1802525.A2975_04975"/>
<evidence type="ECO:0000313" key="2">
    <source>
        <dbReference type="Proteomes" id="UP000178429"/>
    </source>
</evidence>
<dbReference type="AlphaFoldDB" id="A0A1F8C0Q6"/>
<proteinExistence type="predicted"/>
<organism evidence="1 2">
    <name type="scientific">Candidatus Woesebacteria bacterium RIFCSPLOWO2_01_FULL_44_14</name>
    <dbReference type="NCBI Taxonomy" id="1802525"/>
    <lineage>
        <taxon>Bacteria</taxon>
        <taxon>Candidatus Woeseibacteriota</taxon>
    </lineage>
</organism>
<reference evidence="1 2" key="1">
    <citation type="journal article" date="2016" name="Nat. Commun.">
        <title>Thousands of microbial genomes shed light on interconnected biogeochemical processes in an aquifer system.</title>
        <authorList>
            <person name="Anantharaman K."/>
            <person name="Brown C.T."/>
            <person name="Hug L.A."/>
            <person name="Sharon I."/>
            <person name="Castelle C.J."/>
            <person name="Probst A.J."/>
            <person name="Thomas B.C."/>
            <person name="Singh A."/>
            <person name="Wilkins M.J."/>
            <person name="Karaoz U."/>
            <person name="Brodie E.L."/>
            <person name="Williams K.H."/>
            <person name="Hubbard S.S."/>
            <person name="Banfield J.F."/>
        </authorList>
    </citation>
    <scope>NUCLEOTIDE SEQUENCE [LARGE SCALE GENOMIC DNA]</scope>
</reference>
<dbReference type="Proteomes" id="UP000178429">
    <property type="component" value="Unassembled WGS sequence"/>
</dbReference>
<sequence length="113" mass="12814">MNKLVPFSEISKLSKRLSFLGSASVVVDEENVPIGYVMGRDLFVSLLELIDEEFEKKVADPQKAFDNPAGRLIDIIERNLPLRPEVIAEIEEAKKTKREDWIPFEEVVASLNV</sequence>
<gene>
    <name evidence="1" type="ORF">A2975_04975</name>
</gene>
<comment type="caution">
    <text evidence="1">The sequence shown here is derived from an EMBL/GenBank/DDBJ whole genome shotgun (WGS) entry which is preliminary data.</text>
</comment>
<accession>A0A1F8C0Q6</accession>
<dbReference type="EMBL" id="MGHL01000007">
    <property type="protein sequence ID" value="OGM69933.1"/>
    <property type="molecule type" value="Genomic_DNA"/>
</dbReference>
<evidence type="ECO:0008006" key="3">
    <source>
        <dbReference type="Google" id="ProtNLM"/>
    </source>
</evidence>
<evidence type="ECO:0000313" key="1">
    <source>
        <dbReference type="EMBL" id="OGM69933.1"/>
    </source>
</evidence>
<protein>
    <recommendedName>
        <fullName evidence="3">CBS domain-containing protein</fullName>
    </recommendedName>
</protein>